<dbReference type="EMBL" id="JAMKPW020000019">
    <property type="protein sequence ID" value="KAK8208038.1"/>
    <property type="molecule type" value="Genomic_DNA"/>
</dbReference>
<evidence type="ECO:0000313" key="2">
    <source>
        <dbReference type="Proteomes" id="UP001320706"/>
    </source>
</evidence>
<dbReference type="Proteomes" id="UP001320706">
    <property type="component" value="Unassembled WGS sequence"/>
</dbReference>
<name>A0ACC3SFX7_9PEZI</name>
<proteinExistence type="predicted"/>
<sequence>MTAGVPPNSCVEGLTKRDLGVAAFCYTDEASSTGLRSPSVDAALAVVLRWRAEDVQQWQHANARSSCQYKCHDLLCPFISRLDKVTMNPASPAVKHAGASRKWSRSQAWQIRLAVVSDLDPCTARISGIIQKSSEYPATQRCNTVVNGR</sequence>
<accession>A0ACC3SFX7</accession>
<protein>
    <submittedName>
        <fullName evidence="1">Uncharacterized protein</fullName>
    </submittedName>
</protein>
<reference evidence="1" key="1">
    <citation type="submission" date="2024-02" db="EMBL/GenBank/DDBJ databases">
        <title>Metagenome Assembled Genome of Zalaria obscura JY119.</title>
        <authorList>
            <person name="Vighnesh L."/>
            <person name="Jagadeeshwari U."/>
            <person name="Venkata Ramana C."/>
            <person name="Sasikala C."/>
        </authorList>
    </citation>
    <scope>NUCLEOTIDE SEQUENCE</scope>
    <source>
        <strain evidence="1">JY119</strain>
    </source>
</reference>
<gene>
    <name evidence="1" type="ORF">M8818_004076</name>
</gene>
<evidence type="ECO:0000313" key="1">
    <source>
        <dbReference type="EMBL" id="KAK8208038.1"/>
    </source>
</evidence>
<organism evidence="1 2">
    <name type="scientific">Zalaria obscura</name>
    <dbReference type="NCBI Taxonomy" id="2024903"/>
    <lineage>
        <taxon>Eukaryota</taxon>
        <taxon>Fungi</taxon>
        <taxon>Dikarya</taxon>
        <taxon>Ascomycota</taxon>
        <taxon>Pezizomycotina</taxon>
        <taxon>Dothideomycetes</taxon>
        <taxon>Dothideomycetidae</taxon>
        <taxon>Dothideales</taxon>
        <taxon>Zalariaceae</taxon>
        <taxon>Zalaria</taxon>
    </lineage>
</organism>
<comment type="caution">
    <text evidence="1">The sequence shown here is derived from an EMBL/GenBank/DDBJ whole genome shotgun (WGS) entry which is preliminary data.</text>
</comment>
<keyword evidence="2" id="KW-1185">Reference proteome</keyword>